<dbReference type="PANTHER" id="PTHR38457">
    <property type="entry name" value="REGULATOR ABRB-RELATED"/>
    <property type="match status" value="1"/>
</dbReference>
<feature type="transmembrane region" description="Helical" evidence="1">
    <location>
        <begin position="265"/>
        <end position="286"/>
    </location>
</feature>
<protein>
    <submittedName>
        <fullName evidence="2">Putative ammonia monooxygenase</fullName>
    </submittedName>
</protein>
<dbReference type="GO" id="GO:0016020">
    <property type="term" value="C:membrane"/>
    <property type="evidence" value="ECO:0007669"/>
    <property type="project" value="InterPro"/>
</dbReference>
<comment type="caution">
    <text evidence="2">The sequence shown here is derived from an EMBL/GenBank/DDBJ whole genome shotgun (WGS) entry which is preliminary data.</text>
</comment>
<proteinExistence type="predicted"/>
<evidence type="ECO:0000313" key="2">
    <source>
        <dbReference type="EMBL" id="TEB06007.1"/>
    </source>
</evidence>
<keyword evidence="1" id="KW-0812">Transmembrane</keyword>
<dbReference type="InterPro" id="IPR017516">
    <property type="entry name" value="AbrB_dup"/>
</dbReference>
<dbReference type="AlphaFoldDB" id="A0A4Y7RCG1"/>
<evidence type="ECO:0000256" key="1">
    <source>
        <dbReference type="SAM" id="Phobius"/>
    </source>
</evidence>
<feature type="transmembrane region" description="Helical" evidence="1">
    <location>
        <begin position="146"/>
        <end position="165"/>
    </location>
</feature>
<feature type="transmembrane region" description="Helical" evidence="1">
    <location>
        <begin position="84"/>
        <end position="103"/>
    </location>
</feature>
<accession>A0A4Y7RCG1</accession>
<dbReference type="NCBIfam" id="TIGR03082">
    <property type="entry name" value="Gneg_AbrB_dup"/>
    <property type="match status" value="2"/>
</dbReference>
<organism evidence="2 3">
    <name type="scientific">Pelotomaculum schinkii</name>
    <dbReference type="NCBI Taxonomy" id="78350"/>
    <lineage>
        <taxon>Bacteria</taxon>
        <taxon>Bacillati</taxon>
        <taxon>Bacillota</taxon>
        <taxon>Clostridia</taxon>
        <taxon>Eubacteriales</taxon>
        <taxon>Desulfotomaculaceae</taxon>
        <taxon>Pelotomaculum</taxon>
    </lineage>
</organism>
<dbReference type="GO" id="GO:0004497">
    <property type="term" value="F:monooxygenase activity"/>
    <property type="evidence" value="ECO:0007669"/>
    <property type="project" value="UniProtKB-KW"/>
</dbReference>
<keyword evidence="1" id="KW-1133">Transmembrane helix</keyword>
<sequence length="356" mass="38559">MLLRFVETLLLSLTGGLLFRLLHLPLPWLLGPLTASMIWNLIAKRNLFWPIELRNSGLIILGYMLGSSFTVEAGLQIIKQLPAMTFATSSIILFSLLVGYITYRRTGISLATAIIGSVPGGLTQMVVLSEEIADTDLTVVTFMQTLRLLSTVFIVPFVVIHGLAGDGHQTVAANVPAVYNSVIHTPWNALLFAGVVLLAAWAAVRLNLPTPFLLGPLIGAAALVLTGFQAPDTPSFLVFISQLCIGTYLGLTINPTSLENWKKLVPYAIGGSISVVFFSLGVGYLLTRLHSLDLISAFLGTSPGGMGEMGLTAVLVRANVSLVTAYQMFRLLFILFVIPFILKWRFGSVLLKRKSV</sequence>
<dbReference type="Proteomes" id="UP000298324">
    <property type="component" value="Unassembled WGS sequence"/>
</dbReference>
<feature type="transmembrane region" description="Helical" evidence="1">
    <location>
        <begin position="55"/>
        <end position="78"/>
    </location>
</feature>
<feature type="transmembrane region" description="Helical" evidence="1">
    <location>
        <begin position="185"/>
        <end position="204"/>
    </location>
</feature>
<keyword evidence="3" id="KW-1185">Reference proteome</keyword>
<feature type="transmembrane region" description="Helical" evidence="1">
    <location>
        <begin position="325"/>
        <end position="344"/>
    </location>
</feature>
<keyword evidence="1" id="KW-0472">Membrane</keyword>
<feature type="transmembrane region" description="Helical" evidence="1">
    <location>
        <begin position="211"/>
        <end position="230"/>
    </location>
</feature>
<dbReference type="PANTHER" id="PTHR38457:SF1">
    <property type="entry name" value="REGULATOR ABRB-RELATED"/>
    <property type="match status" value="1"/>
</dbReference>
<dbReference type="RefSeq" id="WP_134219579.1">
    <property type="nucleotide sequence ID" value="NZ_QFGA01000002.1"/>
</dbReference>
<name>A0A4Y7RCG1_9FIRM</name>
<dbReference type="GO" id="GO:0010468">
    <property type="term" value="P:regulation of gene expression"/>
    <property type="evidence" value="ECO:0007669"/>
    <property type="project" value="InterPro"/>
</dbReference>
<reference evidence="2 3" key="1">
    <citation type="journal article" date="2018" name="Environ. Microbiol.">
        <title>Novel energy conservation strategies and behaviour of Pelotomaculum schinkii driving syntrophic propionate catabolism.</title>
        <authorList>
            <person name="Hidalgo-Ahumada C.A.P."/>
            <person name="Nobu M.K."/>
            <person name="Narihiro T."/>
            <person name="Tamaki H."/>
            <person name="Liu W.T."/>
            <person name="Kamagata Y."/>
            <person name="Stams A.J.M."/>
            <person name="Imachi H."/>
            <person name="Sousa D.Z."/>
        </authorList>
    </citation>
    <scope>NUCLEOTIDE SEQUENCE [LARGE SCALE GENOMIC DNA]</scope>
    <source>
        <strain evidence="2 3">HH</strain>
    </source>
</reference>
<dbReference type="Pfam" id="PF05145">
    <property type="entry name" value="AbrB"/>
    <property type="match status" value="1"/>
</dbReference>
<keyword evidence="2" id="KW-0503">Monooxygenase</keyword>
<evidence type="ECO:0000313" key="3">
    <source>
        <dbReference type="Proteomes" id="UP000298324"/>
    </source>
</evidence>
<feature type="transmembrane region" description="Helical" evidence="1">
    <location>
        <begin position="20"/>
        <end position="43"/>
    </location>
</feature>
<gene>
    <name evidence="2" type="ORF">Psch_03049</name>
</gene>
<dbReference type="PIRSF" id="PIRSF038991">
    <property type="entry name" value="Protein_AbrB"/>
    <property type="match status" value="1"/>
</dbReference>
<dbReference type="InterPro" id="IPR007820">
    <property type="entry name" value="AbrB_fam"/>
</dbReference>
<keyword evidence="2" id="KW-0560">Oxidoreductase</keyword>
<dbReference type="EMBL" id="QFGA01000002">
    <property type="protein sequence ID" value="TEB06007.1"/>
    <property type="molecule type" value="Genomic_DNA"/>
</dbReference>
<feature type="transmembrane region" description="Helical" evidence="1">
    <location>
        <begin position="236"/>
        <end position="253"/>
    </location>
</feature>